<keyword evidence="4" id="KW-1185">Reference proteome</keyword>
<proteinExistence type="predicted"/>
<feature type="transmembrane region" description="Helical" evidence="1">
    <location>
        <begin position="12"/>
        <end position="30"/>
    </location>
</feature>
<feature type="domain" description="MOSC" evidence="2">
    <location>
        <begin position="183"/>
        <end position="348"/>
    </location>
</feature>
<dbReference type="PROSITE" id="PS51340">
    <property type="entry name" value="MOSC"/>
    <property type="match status" value="1"/>
</dbReference>
<dbReference type="Pfam" id="PF03473">
    <property type="entry name" value="MOSC"/>
    <property type="match status" value="1"/>
</dbReference>
<dbReference type="GO" id="GO:0030170">
    <property type="term" value="F:pyridoxal phosphate binding"/>
    <property type="evidence" value="ECO:0007669"/>
    <property type="project" value="InterPro"/>
</dbReference>
<dbReference type="GO" id="GO:0030151">
    <property type="term" value="F:molybdenum ion binding"/>
    <property type="evidence" value="ECO:0007669"/>
    <property type="project" value="InterPro"/>
</dbReference>
<dbReference type="OrthoDB" id="17255at2759"/>
<evidence type="ECO:0000259" key="2">
    <source>
        <dbReference type="PROSITE" id="PS51340"/>
    </source>
</evidence>
<organism evidence="3 4">
    <name type="scientific">Pleomassaria siparia CBS 279.74</name>
    <dbReference type="NCBI Taxonomy" id="1314801"/>
    <lineage>
        <taxon>Eukaryota</taxon>
        <taxon>Fungi</taxon>
        <taxon>Dikarya</taxon>
        <taxon>Ascomycota</taxon>
        <taxon>Pezizomycotina</taxon>
        <taxon>Dothideomycetes</taxon>
        <taxon>Pleosporomycetidae</taxon>
        <taxon>Pleosporales</taxon>
        <taxon>Pleomassariaceae</taxon>
        <taxon>Pleomassaria</taxon>
    </lineage>
</organism>
<dbReference type="GO" id="GO:0003824">
    <property type="term" value="F:catalytic activity"/>
    <property type="evidence" value="ECO:0007669"/>
    <property type="project" value="InterPro"/>
</dbReference>
<protein>
    <submittedName>
        <fullName evidence="3">MOSC domain-containing protein</fullName>
    </submittedName>
</protein>
<dbReference type="InterPro" id="IPR005303">
    <property type="entry name" value="MOCOS_middle"/>
</dbReference>
<keyword evidence="1" id="KW-0812">Transmembrane</keyword>
<dbReference type="EMBL" id="MU005775">
    <property type="protein sequence ID" value="KAF2706972.1"/>
    <property type="molecule type" value="Genomic_DNA"/>
</dbReference>
<name>A0A6G1K384_9PLEO</name>
<keyword evidence="1" id="KW-0472">Membrane</keyword>
<keyword evidence="1" id="KW-1133">Transmembrane helix</keyword>
<sequence length="360" mass="39992">MALSDNTSQGAIIISVFLLPILTYVLWQYIQQVESAGPLPSPTEITNLFIYPIKSCHGISVPSARLLPTGLDLDRQWMWVTYPNYEFLTIRSNARMTLIRPTYDASTDTMTITAPAPNSMDEKLQFSMPAHPSPAWLASNTSIVNATVWSSKTPAHCYSTALTGAFNDFFGKEVRLVYKSPTSDSPRALASNGAKKHLGRDASTCFPDLMPILIGCESSIAELNSRLQVAEGFSIDVRRFRPNILVRGNAPWSEDRWKTLRIAPPGGSSMLKLGFDGITLDVTQRCARCHVPNVDPETADEHERQPWDTLMKYRRVDAGITFKPCFGMLCVPRGDGGLVEKGMKLEVTKVTNKHRYITGF</sequence>
<evidence type="ECO:0000313" key="3">
    <source>
        <dbReference type="EMBL" id="KAF2706972.1"/>
    </source>
</evidence>
<dbReference type="PANTHER" id="PTHR14237">
    <property type="entry name" value="MOLYBDOPTERIN COFACTOR SULFURASE MOSC"/>
    <property type="match status" value="1"/>
</dbReference>
<dbReference type="PANTHER" id="PTHR14237:SF19">
    <property type="entry name" value="MITOCHONDRIAL AMIDOXIME REDUCING COMPONENT 1"/>
    <property type="match status" value="1"/>
</dbReference>
<dbReference type="InterPro" id="IPR011037">
    <property type="entry name" value="Pyrv_Knase-like_insert_dom_sf"/>
</dbReference>
<gene>
    <name evidence="3" type="ORF">K504DRAFT_470958</name>
</gene>
<dbReference type="Proteomes" id="UP000799428">
    <property type="component" value="Unassembled WGS sequence"/>
</dbReference>
<reference evidence="3" key="1">
    <citation type="journal article" date="2020" name="Stud. Mycol.">
        <title>101 Dothideomycetes genomes: a test case for predicting lifestyles and emergence of pathogens.</title>
        <authorList>
            <person name="Haridas S."/>
            <person name="Albert R."/>
            <person name="Binder M."/>
            <person name="Bloem J."/>
            <person name="Labutti K."/>
            <person name="Salamov A."/>
            <person name="Andreopoulos B."/>
            <person name="Baker S."/>
            <person name="Barry K."/>
            <person name="Bills G."/>
            <person name="Bluhm B."/>
            <person name="Cannon C."/>
            <person name="Castanera R."/>
            <person name="Culley D."/>
            <person name="Daum C."/>
            <person name="Ezra D."/>
            <person name="Gonzalez J."/>
            <person name="Henrissat B."/>
            <person name="Kuo A."/>
            <person name="Liang C."/>
            <person name="Lipzen A."/>
            <person name="Lutzoni F."/>
            <person name="Magnuson J."/>
            <person name="Mondo S."/>
            <person name="Nolan M."/>
            <person name="Ohm R."/>
            <person name="Pangilinan J."/>
            <person name="Park H.-J."/>
            <person name="Ramirez L."/>
            <person name="Alfaro M."/>
            <person name="Sun H."/>
            <person name="Tritt A."/>
            <person name="Yoshinaga Y."/>
            <person name="Zwiers L.-H."/>
            <person name="Turgeon B."/>
            <person name="Goodwin S."/>
            <person name="Spatafora J."/>
            <person name="Crous P."/>
            <person name="Grigoriev I."/>
        </authorList>
    </citation>
    <scope>NUCLEOTIDE SEQUENCE</scope>
    <source>
        <strain evidence="3">CBS 279.74</strain>
    </source>
</reference>
<dbReference type="SUPFAM" id="SSF50800">
    <property type="entry name" value="PK beta-barrel domain-like"/>
    <property type="match status" value="1"/>
</dbReference>
<evidence type="ECO:0000313" key="4">
    <source>
        <dbReference type="Proteomes" id="UP000799428"/>
    </source>
</evidence>
<dbReference type="SUPFAM" id="SSF141673">
    <property type="entry name" value="MOSC N-terminal domain-like"/>
    <property type="match status" value="1"/>
</dbReference>
<dbReference type="AlphaFoldDB" id="A0A6G1K384"/>
<dbReference type="Pfam" id="PF03476">
    <property type="entry name" value="MOSC_N"/>
    <property type="match status" value="1"/>
</dbReference>
<dbReference type="InterPro" id="IPR005302">
    <property type="entry name" value="MoCF_Sase_C"/>
</dbReference>
<evidence type="ECO:0000256" key="1">
    <source>
        <dbReference type="SAM" id="Phobius"/>
    </source>
</evidence>
<accession>A0A6G1K384</accession>